<dbReference type="UniPathway" id="UPA00557">
    <property type="reaction ID" value="UER00614"/>
</dbReference>
<feature type="compositionally biased region" description="Basic and acidic residues" evidence="19">
    <location>
        <begin position="65"/>
        <end position="83"/>
    </location>
</feature>
<keyword evidence="9" id="KW-0808">Transferase</keyword>
<keyword evidence="12" id="KW-0460">Magnesium</keyword>
<evidence type="ECO:0000256" key="8">
    <source>
        <dbReference type="ARBA" id="ARBA00022516"/>
    </source>
</evidence>
<protein>
    <recommendedName>
        <fullName evidence="7">Phosphatidate cytidylyltransferase, mitochondrial</fullName>
        <ecNumber evidence="6">2.7.7.41</ecNumber>
    </recommendedName>
    <alternativeName>
        <fullName evidence="18">CDP-diacylglycerol synthase</fullName>
    </alternativeName>
</protein>
<keyword evidence="13" id="KW-0443">Lipid metabolism</keyword>
<keyword evidence="21" id="KW-1185">Reference proteome</keyword>
<comment type="pathway">
    <text evidence="3">Phospholipid metabolism; CDP-diacylglycerol biosynthesis; CDP-diacylglycerol from sn-glycerol 3-phosphate: step 3/3.</text>
</comment>
<evidence type="ECO:0000256" key="18">
    <source>
        <dbReference type="ARBA" id="ARBA00029893"/>
    </source>
</evidence>
<evidence type="ECO:0000256" key="13">
    <source>
        <dbReference type="ARBA" id="ARBA00023098"/>
    </source>
</evidence>
<evidence type="ECO:0000256" key="12">
    <source>
        <dbReference type="ARBA" id="ARBA00022842"/>
    </source>
</evidence>
<evidence type="ECO:0000256" key="4">
    <source>
        <dbReference type="ARBA" id="ARBA00005189"/>
    </source>
</evidence>
<evidence type="ECO:0000256" key="11">
    <source>
        <dbReference type="ARBA" id="ARBA00022792"/>
    </source>
</evidence>
<comment type="subcellular location">
    <subcellularLocation>
        <location evidence="2">Mitochondrion inner membrane</location>
        <topology evidence="2">Peripheral membrane protein</topology>
        <orientation evidence="2">Matrix side</orientation>
    </subcellularLocation>
</comment>
<keyword evidence="14" id="KW-0496">Mitochondrion</keyword>
<evidence type="ECO:0000256" key="1">
    <source>
        <dbReference type="ARBA" id="ARBA00001946"/>
    </source>
</evidence>
<comment type="pathway">
    <text evidence="4">Lipid metabolism.</text>
</comment>
<dbReference type="Proteomes" id="UP000747399">
    <property type="component" value="Unassembled WGS sequence"/>
</dbReference>
<evidence type="ECO:0000256" key="3">
    <source>
        <dbReference type="ARBA" id="ARBA00005119"/>
    </source>
</evidence>
<accession>A0A8J4ASN5</accession>
<keyword evidence="15" id="KW-0472">Membrane</keyword>
<evidence type="ECO:0000256" key="19">
    <source>
        <dbReference type="SAM" id="MobiDB-lite"/>
    </source>
</evidence>
<dbReference type="PANTHER" id="PTHR13619">
    <property type="entry name" value="PHOSPHATIDATE CYTIDYLYLTRANSFERASE, MITOCHONDRIAL"/>
    <property type="match status" value="1"/>
</dbReference>
<reference evidence="20" key="1">
    <citation type="journal article" date="2021" name="Proc. Natl. Acad. Sci. U.S.A.">
        <title>Three genomes in the algal genus Volvox reveal the fate of a haploid sex-determining region after a transition to homothallism.</title>
        <authorList>
            <person name="Yamamoto K."/>
            <person name="Hamaji T."/>
            <person name="Kawai-Toyooka H."/>
            <person name="Matsuzaki R."/>
            <person name="Takahashi F."/>
            <person name="Nishimura Y."/>
            <person name="Kawachi M."/>
            <person name="Noguchi H."/>
            <person name="Minakuchi Y."/>
            <person name="Umen J.G."/>
            <person name="Toyoda A."/>
            <person name="Nozaki H."/>
        </authorList>
    </citation>
    <scope>NUCLEOTIDE SEQUENCE</scope>
    <source>
        <strain evidence="20">NIES-3780</strain>
    </source>
</reference>
<evidence type="ECO:0000256" key="16">
    <source>
        <dbReference type="ARBA" id="ARBA00023209"/>
    </source>
</evidence>
<evidence type="ECO:0000256" key="5">
    <source>
        <dbReference type="ARBA" id="ARBA00005458"/>
    </source>
</evidence>
<evidence type="ECO:0000256" key="17">
    <source>
        <dbReference type="ARBA" id="ARBA00023264"/>
    </source>
</evidence>
<name>A0A8J4ASN5_9CHLO</name>
<comment type="caution">
    <text evidence="20">The sequence shown here is derived from an EMBL/GenBank/DDBJ whole genome shotgun (WGS) entry which is preliminary data.</text>
</comment>
<dbReference type="AlphaFoldDB" id="A0A8J4ASN5"/>
<evidence type="ECO:0000256" key="14">
    <source>
        <dbReference type="ARBA" id="ARBA00023128"/>
    </source>
</evidence>
<evidence type="ECO:0000256" key="7">
    <source>
        <dbReference type="ARBA" id="ARBA00018337"/>
    </source>
</evidence>
<comment type="cofactor">
    <cofactor evidence="1">
        <name>Mg(2+)</name>
        <dbReference type="ChEBI" id="CHEBI:18420"/>
    </cofactor>
</comment>
<dbReference type="GO" id="GO:0032049">
    <property type="term" value="P:cardiolipin biosynthetic process"/>
    <property type="evidence" value="ECO:0007669"/>
    <property type="project" value="InterPro"/>
</dbReference>
<evidence type="ECO:0000313" key="21">
    <source>
        <dbReference type="Proteomes" id="UP000747399"/>
    </source>
</evidence>
<dbReference type="EMBL" id="BNCO01000003">
    <property type="protein sequence ID" value="GIL45875.1"/>
    <property type="molecule type" value="Genomic_DNA"/>
</dbReference>
<dbReference type="GO" id="GO:0016024">
    <property type="term" value="P:CDP-diacylglycerol biosynthetic process"/>
    <property type="evidence" value="ECO:0007669"/>
    <property type="project" value="UniProtKB-UniPathway"/>
</dbReference>
<evidence type="ECO:0000256" key="10">
    <source>
        <dbReference type="ARBA" id="ARBA00022695"/>
    </source>
</evidence>
<feature type="region of interest" description="Disordered" evidence="19">
    <location>
        <begin position="59"/>
        <end position="93"/>
    </location>
</feature>
<evidence type="ECO:0000313" key="20">
    <source>
        <dbReference type="EMBL" id="GIL45875.1"/>
    </source>
</evidence>
<dbReference type="PANTHER" id="PTHR13619:SF0">
    <property type="entry name" value="PHOSPHATIDATE CYTIDYLYLTRANSFERASE, MITOCHONDRIAL"/>
    <property type="match status" value="1"/>
</dbReference>
<evidence type="ECO:0000256" key="15">
    <source>
        <dbReference type="ARBA" id="ARBA00023136"/>
    </source>
</evidence>
<evidence type="ECO:0000256" key="2">
    <source>
        <dbReference type="ARBA" id="ARBA00004443"/>
    </source>
</evidence>
<proteinExistence type="inferred from homology"/>
<keyword evidence="10" id="KW-0548">Nucleotidyltransferase</keyword>
<keyword evidence="11" id="KW-0999">Mitochondrion inner membrane</keyword>
<keyword evidence="8" id="KW-0444">Lipid biosynthesis</keyword>
<dbReference type="InterPro" id="IPR015222">
    <property type="entry name" value="Tam41"/>
</dbReference>
<keyword evidence="17" id="KW-1208">Phospholipid metabolism</keyword>
<gene>
    <name evidence="20" type="ORF">Vafri_3005</name>
</gene>
<sequence length="247" mass="26930">MPLFQKMAANHSFMHAPAALRLGSVLEQFPPVAYAFAYGSGAHYQPGLYDYERSETSSSTASQLERVRVDASTEPSVRPRQDCTPRNCETSTSASRNTLSFDAFRGRGQGPVIDFIFAVKDAHEWHQQNLSRNSDHYSWVGRLGPKVVCSVAEAIGVGVHFNALVQLNGQMTIKYGVIEAASLERDLSLWEHLYIAGRMHKPVTPLLPAPPGLLAAAQEANLHNALAAALVLLPPTFTEEVGECNDG</sequence>
<evidence type="ECO:0000256" key="6">
    <source>
        <dbReference type="ARBA" id="ARBA00012487"/>
    </source>
</evidence>
<dbReference type="GO" id="GO:0005743">
    <property type="term" value="C:mitochondrial inner membrane"/>
    <property type="evidence" value="ECO:0007669"/>
    <property type="project" value="UniProtKB-SubCell"/>
</dbReference>
<comment type="similarity">
    <text evidence="5">Belongs to the TAM41 family.</text>
</comment>
<keyword evidence="16" id="KW-0594">Phospholipid biosynthesis</keyword>
<dbReference type="GO" id="GO:0004605">
    <property type="term" value="F:phosphatidate cytidylyltransferase activity"/>
    <property type="evidence" value="ECO:0007669"/>
    <property type="project" value="UniProtKB-EC"/>
</dbReference>
<dbReference type="Pfam" id="PF09139">
    <property type="entry name" value="Tam41_Mmp37"/>
    <property type="match status" value="1"/>
</dbReference>
<evidence type="ECO:0000256" key="9">
    <source>
        <dbReference type="ARBA" id="ARBA00022679"/>
    </source>
</evidence>
<dbReference type="EC" id="2.7.7.41" evidence="6"/>
<organism evidence="20 21">
    <name type="scientific">Volvox africanus</name>
    <dbReference type="NCBI Taxonomy" id="51714"/>
    <lineage>
        <taxon>Eukaryota</taxon>
        <taxon>Viridiplantae</taxon>
        <taxon>Chlorophyta</taxon>
        <taxon>core chlorophytes</taxon>
        <taxon>Chlorophyceae</taxon>
        <taxon>CS clade</taxon>
        <taxon>Chlamydomonadales</taxon>
        <taxon>Volvocaceae</taxon>
        <taxon>Volvox</taxon>
    </lineage>
</organism>